<evidence type="ECO:0000256" key="6">
    <source>
        <dbReference type="ARBA" id="ARBA00022840"/>
    </source>
</evidence>
<dbReference type="GO" id="GO:0004386">
    <property type="term" value="F:helicase activity"/>
    <property type="evidence" value="ECO:0007669"/>
    <property type="project" value="UniProtKB-KW"/>
</dbReference>
<feature type="domain" description="Helicase ATP-binding" evidence="9">
    <location>
        <begin position="66"/>
        <end position="266"/>
    </location>
</feature>
<evidence type="ECO:0000256" key="1">
    <source>
        <dbReference type="ARBA" id="ARBA00004123"/>
    </source>
</evidence>
<evidence type="ECO:0000313" key="11">
    <source>
        <dbReference type="EMBL" id="RMX89176.1"/>
    </source>
</evidence>
<dbReference type="EMBL" id="QWIJ01000039">
    <property type="protein sequence ID" value="RMX89176.1"/>
    <property type="molecule type" value="Genomic_DNA"/>
</dbReference>
<evidence type="ECO:0000313" key="12">
    <source>
        <dbReference type="Proteomes" id="UP000281245"/>
    </source>
</evidence>
<dbReference type="Gene3D" id="3.40.50.10810">
    <property type="entry name" value="Tandem AAA-ATPase domain"/>
    <property type="match status" value="1"/>
</dbReference>
<accession>A0A3M6XF06</accession>
<keyword evidence="7" id="KW-0238">DNA-binding</keyword>
<keyword evidence="5" id="KW-0347">Helicase</keyword>
<dbReference type="InterPro" id="IPR014001">
    <property type="entry name" value="Helicase_ATP-bd"/>
</dbReference>
<dbReference type="GO" id="GO:0005634">
    <property type="term" value="C:nucleus"/>
    <property type="evidence" value="ECO:0007669"/>
    <property type="project" value="UniProtKB-SubCell"/>
</dbReference>
<dbReference type="GO" id="GO:0005524">
    <property type="term" value="F:ATP binding"/>
    <property type="evidence" value="ECO:0007669"/>
    <property type="project" value="UniProtKB-KW"/>
</dbReference>
<dbReference type="Pfam" id="PF00271">
    <property type="entry name" value="Helicase_C"/>
    <property type="match status" value="1"/>
</dbReference>
<evidence type="ECO:0008006" key="13">
    <source>
        <dbReference type="Google" id="ProtNLM"/>
    </source>
</evidence>
<dbReference type="PANTHER" id="PTHR45797">
    <property type="entry name" value="RAD54-LIKE"/>
    <property type="match status" value="1"/>
</dbReference>
<keyword evidence="8" id="KW-0539">Nucleus</keyword>
<organism evidence="11 12">
    <name type="scientific">Hortaea werneckii</name>
    <name type="common">Black yeast</name>
    <name type="synonym">Cladosporium werneckii</name>
    <dbReference type="NCBI Taxonomy" id="91943"/>
    <lineage>
        <taxon>Eukaryota</taxon>
        <taxon>Fungi</taxon>
        <taxon>Dikarya</taxon>
        <taxon>Ascomycota</taxon>
        <taxon>Pezizomycotina</taxon>
        <taxon>Dothideomycetes</taxon>
        <taxon>Dothideomycetidae</taxon>
        <taxon>Mycosphaerellales</taxon>
        <taxon>Teratosphaeriaceae</taxon>
        <taxon>Hortaea</taxon>
    </lineage>
</organism>
<protein>
    <recommendedName>
        <fullName evidence="13">Helicase ATP-binding domain-containing protein</fullName>
    </recommendedName>
</protein>
<dbReference type="OrthoDB" id="2020972at2759"/>
<dbReference type="PANTHER" id="PTHR45797:SF1">
    <property type="entry name" value="HELICASE ARIP4"/>
    <property type="match status" value="1"/>
</dbReference>
<dbReference type="PROSITE" id="PS51194">
    <property type="entry name" value="HELICASE_CTER"/>
    <property type="match status" value="1"/>
</dbReference>
<keyword evidence="4" id="KW-0378">Hydrolase</keyword>
<proteinExistence type="inferred from homology"/>
<dbReference type="Proteomes" id="UP000281245">
    <property type="component" value="Unassembled WGS sequence"/>
</dbReference>
<evidence type="ECO:0000259" key="10">
    <source>
        <dbReference type="PROSITE" id="PS51194"/>
    </source>
</evidence>
<dbReference type="InterPro" id="IPR001650">
    <property type="entry name" value="Helicase_C-like"/>
</dbReference>
<evidence type="ECO:0000256" key="3">
    <source>
        <dbReference type="ARBA" id="ARBA00022741"/>
    </source>
</evidence>
<dbReference type="Gene3D" id="3.40.50.300">
    <property type="entry name" value="P-loop containing nucleotide triphosphate hydrolases"/>
    <property type="match status" value="1"/>
</dbReference>
<evidence type="ECO:0000256" key="8">
    <source>
        <dbReference type="ARBA" id="ARBA00023242"/>
    </source>
</evidence>
<dbReference type="InterPro" id="IPR000330">
    <property type="entry name" value="SNF2_N"/>
</dbReference>
<evidence type="ECO:0000256" key="5">
    <source>
        <dbReference type="ARBA" id="ARBA00022806"/>
    </source>
</evidence>
<feature type="domain" description="Helicase C-terminal" evidence="10">
    <location>
        <begin position="460"/>
        <end position="588"/>
    </location>
</feature>
<dbReference type="PROSITE" id="PS51192">
    <property type="entry name" value="HELICASE_ATP_BIND_1"/>
    <property type="match status" value="1"/>
</dbReference>
<dbReference type="SMART" id="SM00487">
    <property type="entry name" value="DEXDc"/>
    <property type="match status" value="1"/>
</dbReference>
<comment type="subcellular location">
    <subcellularLocation>
        <location evidence="1">Nucleus</location>
    </subcellularLocation>
</comment>
<reference evidence="11 12" key="1">
    <citation type="journal article" date="2018" name="BMC Genomics">
        <title>Genomic evidence for intraspecific hybridization in a clonal and extremely halotolerant yeast.</title>
        <authorList>
            <person name="Gostincar C."/>
            <person name="Stajich J.E."/>
            <person name="Zupancic J."/>
            <person name="Zalar P."/>
            <person name="Gunde-Cimerman N."/>
        </authorList>
    </citation>
    <scope>NUCLEOTIDE SEQUENCE [LARGE SCALE GENOMIC DNA]</scope>
    <source>
        <strain evidence="11 12">EXF-6656</strain>
    </source>
</reference>
<comment type="similarity">
    <text evidence="2">Belongs to the SNF2/RAD54 helicase family.</text>
</comment>
<evidence type="ECO:0000256" key="7">
    <source>
        <dbReference type="ARBA" id="ARBA00023125"/>
    </source>
</evidence>
<sequence>MASNSNQAVSAVAKYPSNSDMVDDLKRKDDPWKDSMPIGRKIAENIKPHQVEGVLFMLSALTASKESDDTATNGCLLAHTMGLGKTMQTVAVLVALMEAVKSDRSRVDKQLPPHLRVGEDRQLRTMTLCPPTLLQNWKKEIRQWAPAHFCSPFVVEASSKAADQLQCLENWNRFGGILCLGYPMFRQFVDRNGSRYGHVADRLDTILLRRPDVVVADEAHNLKNLTSKLTQAAHRIETETRIALTGTPMNNDVEEIYAVVSWVAPNYLGNPPSFRTNFADPIKKGFYKDSTRNEIRISMKKLAVLHHRIGPKVHRATIEALRGSLKPKVEFVITVPLTQIQETLYTQYVQAILGDGVNTKAGQVRIFSWLAVLGLLTNHPTAFRQKLLTPASPKNCKRKADVREALPSPADATELDGRVTYGGEDVFALGFTEQMVKKIVAGVDASVDPTRSAKTSLLLDILRHSKECGDKVLVFSSSIPTLNYFSDLFASSDIRYGRIDGSTKIPDRIQLIEQFHKNSFDVLLISTRAGGVGLNIQGANRVIIMDFGFNPAWEEQAVGRVYRLGQKKPVFVYRFLAGGTYETNMWNK</sequence>
<evidence type="ECO:0000256" key="2">
    <source>
        <dbReference type="ARBA" id="ARBA00007025"/>
    </source>
</evidence>
<dbReference type="GO" id="GO:0016887">
    <property type="term" value="F:ATP hydrolysis activity"/>
    <property type="evidence" value="ECO:0007669"/>
    <property type="project" value="InterPro"/>
</dbReference>
<dbReference type="CDD" id="cd18793">
    <property type="entry name" value="SF2_C_SNF"/>
    <property type="match status" value="1"/>
</dbReference>
<evidence type="ECO:0000256" key="4">
    <source>
        <dbReference type="ARBA" id="ARBA00022801"/>
    </source>
</evidence>
<dbReference type="InterPro" id="IPR038718">
    <property type="entry name" value="SNF2-like_sf"/>
</dbReference>
<keyword evidence="6" id="KW-0067">ATP-binding</keyword>
<dbReference type="GO" id="GO:0003677">
    <property type="term" value="F:DNA binding"/>
    <property type="evidence" value="ECO:0007669"/>
    <property type="project" value="UniProtKB-KW"/>
</dbReference>
<dbReference type="SMART" id="SM00490">
    <property type="entry name" value="HELICc"/>
    <property type="match status" value="1"/>
</dbReference>
<gene>
    <name evidence="11" type="ORF">D0869_01071</name>
</gene>
<dbReference type="InterPro" id="IPR044574">
    <property type="entry name" value="ARIP4-like"/>
</dbReference>
<dbReference type="InterPro" id="IPR027417">
    <property type="entry name" value="P-loop_NTPase"/>
</dbReference>
<comment type="caution">
    <text evidence="11">The sequence shown here is derived from an EMBL/GenBank/DDBJ whole genome shotgun (WGS) entry which is preliminary data.</text>
</comment>
<dbReference type="Pfam" id="PF00176">
    <property type="entry name" value="SNF2-rel_dom"/>
    <property type="match status" value="1"/>
</dbReference>
<dbReference type="AlphaFoldDB" id="A0A3M6XF06"/>
<dbReference type="SUPFAM" id="SSF52540">
    <property type="entry name" value="P-loop containing nucleoside triphosphate hydrolases"/>
    <property type="match status" value="2"/>
</dbReference>
<dbReference type="InterPro" id="IPR049730">
    <property type="entry name" value="SNF2/RAD54-like_C"/>
</dbReference>
<keyword evidence="3" id="KW-0547">Nucleotide-binding</keyword>
<name>A0A3M6XF06_HORWE</name>
<evidence type="ECO:0000259" key="9">
    <source>
        <dbReference type="PROSITE" id="PS51192"/>
    </source>
</evidence>